<evidence type="ECO:0000313" key="2">
    <source>
        <dbReference type="EMBL" id="CAB3733962.1"/>
    </source>
</evidence>
<protein>
    <recommendedName>
        <fullName evidence="4">DUF1800 domain-containing protein</fullName>
    </recommendedName>
</protein>
<reference evidence="2 3" key="1">
    <citation type="submission" date="2020-04" db="EMBL/GenBank/DDBJ databases">
        <authorList>
            <person name="De Canck E."/>
        </authorList>
    </citation>
    <scope>NUCLEOTIDE SEQUENCE [LARGE SCALE GENOMIC DNA]</scope>
    <source>
        <strain evidence="2 3">LMG 3458</strain>
    </source>
</reference>
<evidence type="ECO:0000313" key="3">
    <source>
        <dbReference type="Proteomes" id="UP000494111"/>
    </source>
</evidence>
<proteinExistence type="predicted"/>
<feature type="compositionally biased region" description="Basic and acidic residues" evidence="1">
    <location>
        <begin position="165"/>
        <end position="177"/>
    </location>
</feature>
<dbReference type="AlphaFoldDB" id="A0A6S7AJV8"/>
<organism evidence="2 3">
    <name type="scientific">Achromobacter deleyi</name>
    <dbReference type="NCBI Taxonomy" id="1353891"/>
    <lineage>
        <taxon>Bacteria</taxon>
        <taxon>Pseudomonadati</taxon>
        <taxon>Pseudomonadota</taxon>
        <taxon>Betaproteobacteria</taxon>
        <taxon>Burkholderiales</taxon>
        <taxon>Alcaligenaceae</taxon>
        <taxon>Achromobacter</taxon>
    </lineage>
</organism>
<evidence type="ECO:0008006" key="4">
    <source>
        <dbReference type="Google" id="ProtNLM"/>
    </source>
</evidence>
<accession>A0A6S7AJV8</accession>
<sequence length="560" mass="61832">MPSLRSPSWHALYSRLPHWGLPHRGLPHWQRPRSFLRPLLRRLAPLALLLPLAVQAAPPAARAAADPAPAAANPRDAEARAQEAALLNRITWGATPADLARLRELGAARYLQAQLHPDPRARLPPAVQQRIDALSISRQSADDALAEQRAIRQDAKDAAPGPKQDAQRDARAISRQRADDTATRAFYRALYSPNQLQEQMTWFWMNHFNVYAAKNDIGTYIDQYEERAIRPHALGKFRDLLAATLRSPAMLVYLDNTQNAAGHINENYARELMELHTLGVKGGYTQTDVQELARILTGLGIRNAKGAPKLRPELRGQLVEDGLFIFNPARHDYGDKTFLGHTIRGAGMAEVDQAVDLLARHPATARFVSTKLAVYFMGDAPPASVIDKMAKTFQAQDGDIAATLQTLFASPEFAHSLKAGVFKDPVHYVYSALRLAYADLPPIVNTRPGMAMLRQLGQPLNQRLTPDGYPQAQSDWAGSGQMTARFEVARAIAAGPQAFYREGDDKGPVDLPRMPDLLRQDGADGLFAHLSPATRQAIAQAKNPKDANTYLLASPEFMRR</sequence>
<feature type="region of interest" description="Disordered" evidence="1">
    <location>
        <begin position="153"/>
        <end position="177"/>
    </location>
</feature>
<gene>
    <name evidence="2" type="ORF">LMG3458_05107</name>
</gene>
<dbReference type="EMBL" id="CADIJO010000024">
    <property type="protein sequence ID" value="CAB3733962.1"/>
    <property type="molecule type" value="Genomic_DNA"/>
</dbReference>
<dbReference type="Proteomes" id="UP000494111">
    <property type="component" value="Unassembled WGS sequence"/>
</dbReference>
<evidence type="ECO:0000256" key="1">
    <source>
        <dbReference type="SAM" id="MobiDB-lite"/>
    </source>
</evidence>
<name>A0A6S7AJV8_9BURK</name>
<dbReference type="Pfam" id="PF08811">
    <property type="entry name" value="DUF1800"/>
    <property type="match status" value="1"/>
</dbReference>
<dbReference type="InterPro" id="IPR014917">
    <property type="entry name" value="DUF1800"/>
</dbReference>